<keyword evidence="4" id="KW-0808">Transferase</keyword>
<accession>A0A0M3K9G7</accession>
<feature type="transmembrane region" description="Helical" evidence="6">
    <location>
        <begin position="383"/>
        <end position="407"/>
    </location>
</feature>
<dbReference type="FunFam" id="3.40.50.2000:FF:000021">
    <property type="entry name" value="UDP-glucuronosyltransferase"/>
    <property type="match status" value="1"/>
</dbReference>
<dbReference type="EMBL" id="UYRR01033652">
    <property type="protein sequence ID" value="VDK59274.1"/>
    <property type="molecule type" value="Genomic_DNA"/>
</dbReference>
<dbReference type="InterPro" id="IPR002213">
    <property type="entry name" value="UDP_glucos_trans"/>
</dbReference>
<keyword evidence="3" id="KW-0328">Glycosyltransferase</keyword>
<dbReference type="EC" id="2.4.1.17" evidence="2"/>
<dbReference type="WBParaSite" id="ASIM_0001761101-mRNA-1">
    <property type="protein sequence ID" value="ASIM_0001761101-mRNA-1"/>
    <property type="gene ID" value="ASIM_0001761101"/>
</dbReference>
<dbReference type="Proteomes" id="UP000267096">
    <property type="component" value="Unassembled WGS sequence"/>
</dbReference>
<evidence type="ECO:0000256" key="3">
    <source>
        <dbReference type="ARBA" id="ARBA00022676"/>
    </source>
</evidence>
<reference evidence="7 8" key="2">
    <citation type="submission" date="2018-11" db="EMBL/GenBank/DDBJ databases">
        <authorList>
            <consortium name="Pathogen Informatics"/>
        </authorList>
    </citation>
    <scope>NUCLEOTIDE SEQUENCE [LARGE SCALE GENOMIC DNA]</scope>
</reference>
<keyword evidence="8" id="KW-1185">Reference proteome</keyword>
<evidence type="ECO:0000313" key="7">
    <source>
        <dbReference type="EMBL" id="VDK59274.1"/>
    </source>
</evidence>
<proteinExistence type="inferred from homology"/>
<comment type="catalytic activity">
    <reaction evidence="5">
        <text>glucuronate acceptor + UDP-alpha-D-glucuronate = acceptor beta-D-glucuronoside + UDP + H(+)</text>
        <dbReference type="Rhea" id="RHEA:21032"/>
        <dbReference type="ChEBI" id="CHEBI:15378"/>
        <dbReference type="ChEBI" id="CHEBI:58052"/>
        <dbReference type="ChEBI" id="CHEBI:58223"/>
        <dbReference type="ChEBI" id="CHEBI:132367"/>
        <dbReference type="ChEBI" id="CHEBI:132368"/>
        <dbReference type="EC" id="2.4.1.17"/>
    </reaction>
</comment>
<evidence type="ECO:0000313" key="8">
    <source>
        <dbReference type="Proteomes" id="UP000267096"/>
    </source>
</evidence>
<comment type="similarity">
    <text evidence="1">Belongs to the UDP-glycosyltransferase family.</text>
</comment>
<dbReference type="AlphaFoldDB" id="A0A0M3K9G7"/>
<evidence type="ECO:0000256" key="1">
    <source>
        <dbReference type="ARBA" id="ARBA00009995"/>
    </source>
</evidence>
<sequence>MMATGYSSIIGLYILILSVALYTNGAEVLIMPSSIFPVHRFTMRHLAEELVQRNHHVTWVEYGFKKPSIPLPKGVDEIYWQLSLPEQHWMDLYLYRNHSLHDRIWIADFMDEAQQVSAWMASIRLCDQAHYPGQLAEAFYLERNASINFVNTPPIFDFARPYMPRVNFVGALHCKKATPLKGDLARFVEGADKQNGVILFTTGFTAQWKRAPKKVVNAFVEAFTEKKDIRFVWQYDGEKIPNLPSNVFVADWLPQQDILGHPKTRAHITHGGLNSVIESVWHGVPVIGYPLTASGVDNLLRLTARNVGVMLKKRGLTKKTILRAIDEIYAQKYKDEMLIFQDMVTDVPYTELNHSAFWVEFIDRHQDVPHARSGADQLNVLQYFLVDVIMFLLSVLLILITIIYYALKGLLLLLVKFYRSRTAKEEAESKKTK</sequence>
<evidence type="ECO:0000256" key="6">
    <source>
        <dbReference type="SAM" id="Phobius"/>
    </source>
</evidence>
<organism evidence="9">
    <name type="scientific">Anisakis simplex</name>
    <name type="common">Herring worm</name>
    <dbReference type="NCBI Taxonomy" id="6269"/>
    <lineage>
        <taxon>Eukaryota</taxon>
        <taxon>Metazoa</taxon>
        <taxon>Ecdysozoa</taxon>
        <taxon>Nematoda</taxon>
        <taxon>Chromadorea</taxon>
        <taxon>Rhabditida</taxon>
        <taxon>Spirurina</taxon>
        <taxon>Ascaridomorpha</taxon>
        <taxon>Ascaridoidea</taxon>
        <taxon>Anisakidae</taxon>
        <taxon>Anisakis</taxon>
        <taxon>Anisakis simplex complex</taxon>
    </lineage>
</organism>
<evidence type="ECO:0000256" key="2">
    <source>
        <dbReference type="ARBA" id="ARBA00012544"/>
    </source>
</evidence>
<keyword evidence="6" id="KW-0472">Membrane</keyword>
<protein>
    <recommendedName>
        <fullName evidence="2">glucuronosyltransferase</fullName>
        <ecNumber evidence="2">2.4.1.17</ecNumber>
    </recommendedName>
</protein>
<keyword evidence="6" id="KW-1133">Transmembrane helix</keyword>
<keyword evidence="6" id="KW-0812">Transmembrane</keyword>
<dbReference type="PANTHER" id="PTHR48043">
    <property type="entry name" value="EG:EG0003.4 PROTEIN-RELATED"/>
    <property type="match status" value="1"/>
</dbReference>
<dbReference type="Gene3D" id="3.40.50.2000">
    <property type="entry name" value="Glycogen Phosphorylase B"/>
    <property type="match status" value="1"/>
</dbReference>
<evidence type="ECO:0000256" key="5">
    <source>
        <dbReference type="ARBA" id="ARBA00047475"/>
    </source>
</evidence>
<name>A0A0M3K9G7_ANISI</name>
<dbReference type="Pfam" id="PF00201">
    <property type="entry name" value="UDPGT"/>
    <property type="match status" value="1"/>
</dbReference>
<evidence type="ECO:0000313" key="9">
    <source>
        <dbReference type="WBParaSite" id="ASIM_0001761101-mRNA-1"/>
    </source>
</evidence>
<gene>
    <name evidence="7" type="ORF">ASIM_LOCUS17016</name>
</gene>
<dbReference type="OrthoDB" id="5835829at2759"/>
<evidence type="ECO:0000256" key="4">
    <source>
        <dbReference type="ARBA" id="ARBA00022679"/>
    </source>
</evidence>
<reference evidence="9" key="1">
    <citation type="submission" date="2017-02" db="UniProtKB">
        <authorList>
            <consortium name="WormBaseParasite"/>
        </authorList>
    </citation>
    <scope>IDENTIFICATION</scope>
</reference>
<dbReference type="SUPFAM" id="SSF53756">
    <property type="entry name" value="UDP-Glycosyltransferase/glycogen phosphorylase"/>
    <property type="match status" value="1"/>
</dbReference>
<dbReference type="PANTHER" id="PTHR48043:SF5">
    <property type="entry name" value="UDP-GLUCURONOSYLTRANSFERASE UGT-58-RELATED"/>
    <property type="match status" value="1"/>
</dbReference>
<dbReference type="GO" id="GO:0015020">
    <property type="term" value="F:glucuronosyltransferase activity"/>
    <property type="evidence" value="ECO:0007669"/>
    <property type="project" value="UniProtKB-EC"/>
</dbReference>
<dbReference type="CDD" id="cd03784">
    <property type="entry name" value="GT1_Gtf-like"/>
    <property type="match status" value="1"/>
</dbReference>
<dbReference type="InterPro" id="IPR050271">
    <property type="entry name" value="UDP-glycosyltransferase"/>
</dbReference>